<evidence type="ECO:0000256" key="4">
    <source>
        <dbReference type="ARBA" id="ARBA00022701"/>
    </source>
</evidence>
<accession>A0A9W8YVN0</accession>
<dbReference type="InterPro" id="IPR033494">
    <property type="entry name" value="NUDE"/>
</dbReference>
<keyword evidence="6" id="KW-0206">Cytoskeleton</keyword>
<feature type="compositionally biased region" description="Polar residues" evidence="8">
    <location>
        <begin position="452"/>
        <end position="471"/>
    </location>
</feature>
<feature type="coiled-coil region" evidence="7">
    <location>
        <begin position="14"/>
        <end position="196"/>
    </location>
</feature>
<organism evidence="10 11">
    <name type="scientific">Gnomoniopsis smithogilvyi</name>
    <dbReference type="NCBI Taxonomy" id="1191159"/>
    <lineage>
        <taxon>Eukaryota</taxon>
        <taxon>Fungi</taxon>
        <taxon>Dikarya</taxon>
        <taxon>Ascomycota</taxon>
        <taxon>Pezizomycotina</taxon>
        <taxon>Sordariomycetes</taxon>
        <taxon>Sordariomycetidae</taxon>
        <taxon>Diaporthales</taxon>
        <taxon>Gnomoniaceae</taxon>
        <taxon>Gnomoniopsis</taxon>
    </lineage>
</organism>
<dbReference type="InterPro" id="IPR006964">
    <property type="entry name" value="NUDE_dom"/>
</dbReference>
<feature type="compositionally biased region" description="Polar residues" evidence="8">
    <location>
        <begin position="539"/>
        <end position="551"/>
    </location>
</feature>
<evidence type="ECO:0000256" key="5">
    <source>
        <dbReference type="ARBA" id="ARBA00023054"/>
    </source>
</evidence>
<dbReference type="PANTHER" id="PTHR10921">
    <property type="entry name" value="NUCLEAR DISTRIBUTION PROTEIN NUDE HOMOLOG 1"/>
    <property type="match status" value="1"/>
</dbReference>
<evidence type="ECO:0000256" key="3">
    <source>
        <dbReference type="ARBA" id="ARBA00022490"/>
    </source>
</evidence>
<sequence>MSVSEPPSSPMGGEMSLEEQVAWYKSQYEQLETELADFRMSSQELEQELEKDLEAAEKRENSLREKAESLNYEVDEWKRKYKESRTETNAAQNTLEKEITTLRDTNRTLQHRLRDIEVANDDFERQARHTNSSLEDLENKYNSAIERAVMMEEEIKIGEQEREQLRIEAQRLREELSDLKIEAEILHDKLKKQERHMSATLTDLSMPESPIFDGSAMSGASSPLVTTPPEASSISSVKTPVNEPPSPPMSDASAPPPLPKTRVSPVKTPAPAARPKKSRLPSMDTSTTPRPRLSSSASSRPPTRSATNSTLRTGSAAKPMAPRPPPVRTPAAKGVAPSTSLSHIRSLTAKMQKLEARVQNARSRLPAPNPTPPRASPRGSVIGSSNVTLRTRKRGPGSVSSVSTSTTAPDDSTPTGQGFSRSVNGGKHLPRLSSSAVSRLSFGPGPLPNRGLNDSVSDISRPSSRASTTSYARPMSRADGRNDSMIAPPRPGSRAGGAYTPLGRPISRASFGNSLHGYSMSVSTAEEDEHMEPIEREYQTPSRRGTYNIYSGGTGIPTPSGLPIPGSRRQSAAGVTPSHTRRTSVASVATDYGRRPSMGPKLVKKASTQFGDLGETF</sequence>
<evidence type="ECO:0000256" key="8">
    <source>
        <dbReference type="SAM" id="MobiDB-lite"/>
    </source>
</evidence>
<dbReference type="EMBL" id="JAPEVB010000003">
    <property type="protein sequence ID" value="KAJ4391274.1"/>
    <property type="molecule type" value="Genomic_DNA"/>
</dbReference>
<keyword evidence="4" id="KW-0493">Microtubule</keyword>
<dbReference type="GO" id="GO:0007020">
    <property type="term" value="P:microtubule nucleation"/>
    <property type="evidence" value="ECO:0007669"/>
    <property type="project" value="TreeGrafter"/>
</dbReference>
<gene>
    <name evidence="10" type="primary">NDE1_1</name>
    <name evidence="10" type="ORF">N0V93_004891</name>
</gene>
<comment type="similarity">
    <text evidence="2">Belongs to the nudE family.</text>
</comment>
<dbReference type="GO" id="GO:0007059">
    <property type="term" value="P:chromosome segregation"/>
    <property type="evidence" value="ECO:0007669"/>
    <property type="project" value="TreeGrafter"/>
</dbReference>
<evidence type="ECO:0000256" key="6">
    <source>
        <dbReference type="ARBA" id="ARBA00023212"/>
    </source>
</evidence>
<dbReference type="GO" id="GO:0000132">
    <property type="term" value="P:establishment of mitotic spindle orientation"/>
    <property type="evidence" value="ECO:0007669"/>
    <property type="project" value="TreeGrafter"/>
</dbReference>
<evidence type="ECO:0000313" key="10">
    <source>
        <dbReference type="EMBL" id="KAJ4391274.1"/>
    </source>
</evidence>
<dbReference type="GO" id="GO:0051642">
    <property type="term" value="P:centrosome localization"/>
    <property type="evidence" value="ECO:0007669"/>
    <property type="project" value="TreeGrafter"/>
</dbReference>
<feature type="compositionally biased region" description="Low complexity" evidence="8">
    <location>
        <begin position="398"/>
        <end position="415"/>
    </location>
</feature>
<dbReference type="AlphaFoldDB" id="A0A9W8YVN0"/>
<dbReference type="OrthoDB" id="5877028at2759"/>
<feature type="domain" description="NUDE" evidence="9">
    <location>
        <begin position="133"/>
        <end position="300"/>
    </location>
</feature>
<feature type="compositionally biased region" description="Polar residues" evidence="8">
    <location>
        <begin position="218"/>
        <end position="239"/>
    </location>
</feature>
<dbReference type="Proteomes" id="UP001140453">
    <property type="component" value="Unassembled WGS sequence"/>
</dbReference>
<dbReference type="GO" id="GO:0008017">
    <property type="term" value="F:microtubule binding"/>
    <property type="evidence" value="ECO:0007669"/>
    <property type="project" value="InterPro"/>
</dbReference>
<feature type="compositionally biased region" description="Pro residues" evidence="8">
    <location>
        <begin position="242"/>
        <end position="259"/>
    </location>
</feature>
<feature type="compositionally biased region" description="Low complexity" evidence="8">
    <location>
        <begin position="285"/>
        <end position="307"/>
    </location>
</feature>
<evidence type="ECO:0000313" key="11">
    <source>
        <dbReference type="Proteomes" id="UP001140453"/>
    </source>
</evidence>
<evidence type="ECO:0000259" key="9">
    <source>
        <dbReference type="Pfam" id="PF04880"/>
    </source>
</evidence>
<keyword evidence="3" id="KW-0963">Cytoplasm</keyword>
<dbReference type="GO" id="GO:0000776">
    <property type="term" value="C:kinetochore"/>
    <property type="evidence" value="ECO:0007669"/>
    <property type="project" value="TreeGrafter"/>
</dbReference>
<keyword evidence="11" id="KW-1185">Reference proteome</keyword>
<dbReference type="Gene3D" id="6.10.250.1080">
    <property type="match status" value="1"/>
</dbReference>
<name>A0A9W8YVN0_9PEZI</name>
<dbReference type="GO" id="GO:0047496">
    <property type="term" value="P:vesicle transport along microtubule"/>
    <property type="evidence" value="ECO:0007669"/>
    <property type="project" value="TreeGrafter"/>
</dbReference>
<protein>
    <submittedName>
        <fullName evidence="10">NADH:ubiquinone oxidoreductase</fullName>
    </submittedName>
</protein>
<dbReference type="GO" id="GO:0005874">
    <property type="term" value="C:microtubule"/>
    <property type="evidence" value="ECO:0007669"/>
    <property type="project" value="UniProtKB-KW"/>
</dbReference>
<comment type="subcellular location">
    <subcellularLocation>
        <location evidence="1">Cytoplasm</location>
        <location evidence="1">Cytoskeleton</location>
    </subcellularLocation>
</comment>
<feature type="region of interest" description="Disordered" evidence="8">
    <location>
        <begin position="522"/>
        <end position="617"/>
    </location>
</feature>
<evidence type="ECO:0000256" key="7">
    <source>
        <dbReference type="SAM" id="Coils"/>
    </source>
</evidence>
<dbReference type="PANTHER" id="PTHR10921:SF1">
    <property type="entry name" value="NUCLEAR DISTRIBUTION PROTEIN NUDE HOMOLOG"/>
    <property type="match status" value="1"/>
</dbReference>
<evidence type="ECO:0000256" key="1">
    <source>
        <dbReference type="ARBA" id="ARBA00004245"/>
    </source>
</evidence>
<reference evidence="10" key="1">
    <citation type="submission" date="2022-10" db="EMBL/GenBank/DDBJ databases">
        <title>Tapping the CABI collections for fungal endophytes: first genome assemblies for Collariella, Neodidymelliopsis, Ascochyta clinopodiicola, Didymella pomorum, Didymosphaeria variabile, Neocosmospora piperis and Neocucurbitaria cava.</title>
        <authorList>
            <person name="Hill R."/>
        </authorList>
    </citation>
    <scope>NUCLEOTIDE SEQUENCE</scope>
    <source>
        <strain evidence="10">IMI 355082</strain>
    </source>
</reference>
<comment type="caution">
    <text evidence="10">The sequence shown here is derived from an EMBL/GenBank/DDBJ whole genome shotgun (WGS) entry which is preliminary data.</text>
</comment>
<keyword evidence="5 7" id="KW-0175">Coiled coil</keyword>
<dbReference type="SUPFAM" id="SSF57997">
    <property type="entry name" value="Tropomyosin"/>
    <property type="match status" value="1"/>
</dbReference>
<dbReference type="Pfam" id="PF04880">
    <property type="entry name" value="NUDE_C"/>
    <property type="match status" value="1"/>
</dbReference>
<evidence type="ECO:0000256" key="2">
    <source>
        <dbReference type="ARBA" id="ARBA00007429"/>
    </source>
</evidence>
<feature type="region of interest" description="Disordered" evidence="8">
    <location>
        <begin position="200"/>
        <end position="501"/>
    </location>
</feature>
<dbReference type="GO" id="GO:0005871">
    <property type="term" value="C:kinesin complex"/>
    <property type="evidence" value="ECO:0007669"/>
    <property type="project" value="TreeGrafter"/>
</dbReference>
<proteinExistence type="inferred from homology"/>